<accession>A0AAV5DVT1</accession>
<gene>
    <name evidence="2" type="primary">gb01027</name>
    <name evidence="2" type="ORF">PR202_gb01027</name>
</gene>
<sequence length="82" mass="9131">MGFSLVYSTGQKYIYTGSYDSSVYIYDVVSGSLVEKLKGHQLAVRDCSWHPFDPALVSSSWDGRVAKWTSNPDCVQETSDVD</sequence>
<dbReference type="PROSITE" id="PS50082">
    <property type="entry name" value="WD_REPEATS_2"/>
    <property type="match status" value="1"/>
</dbReference>
<dbReference type="Pfam" id="PF00400">
    <property type="entry name" value="WD40"/>
    <property type="match status" value="2"/>
</dbReference>
<dbReference type="SUPFAM" id="SSF50978">
    <property type="entry name" value="WD40 repeat-like"/>
    <property type="match status" value="1"/>
</dbReference>
<dbReference type="Gene3D" id="2.130.10.10">
    <property type="entry name" value="YVTN repeat-like/Quinoprotein amine dehydrogenase"/>
    <property type="match status" value="1"/>
</dbReference>
<dbReference type="PANTHER" id="PTHR19847">
    <property type="entry name" value="DDB1- AND CUL4-ASSOCIATED FACTOR 11"/>
    <property type="match status" value="1"/>
</dbReference>
<protein>
    <submittedName>
        <fullName evidence="2">Uncharacterized protein</fullName>
    </submittedName>
</protein>
<dbReference type="InterPro" id="IPR051859">
    <property type="entry name" value="DCAF"/>
</dbReference>
<dbReference type="GO" id="GO:0043161">
    <property type="term" value="P:proteasome-mediated ubiquitin-dependent protein catabolic process"/>
    <property type="evidence" value="ECO:0007669"/>
    <property type="project" value="TreeGrafter"/>
</dbReference>
<proteinExistence type="predicted"/>
<dbReference type="PANTHER" id="PTHR19847:SF7">
    <property type="entry name" value="DDB1- AND CUL4-ASSOCIATED FACTOR 11"/>
    <property type="match status" value="1"/>
</dbReference>
<evidence type="ECO:0000313" key="2">
    <source>
        <dbReference type="EMBL" id="GJN14232.1"/>
    </source>
</evidence>
<dbReference type="GO" id="GO:0080008">
    <property type="term" value="C:Cul4-RING E3 ubiquitin ligase complex"/>
    <property type="evidence" value="ECO:0007669"/>
    <property type="project" value="TreeGrafter"/>
</dbReference>
<evidence type="ECO:0000256" key="1">
    <source>
        <dbReference type="PROSITE-ProRule" id="PRU00221"/>
    </source>
</evidence>
<dbReference type="SMART" id="SM00320">
    <property type="entry name" value="WD40"/>
    <property type="match status" value="1"/>
</dbReference>
<keyword evidence="1" id="KW-0853">WD repeat</keyword>
<organism evidence="2 3">
    <name type="scientific">Eleusine coracana subsp. coracana</name>
    <dbReference type="NCBI Taxonomy" id="191504"/>
    <lineage>
        <taxon>Eukaryota</taxon>
        <taxon>Viridiplantae</taxon>
        <taxon>Streptophyta</taxon>
        <taxon>Embryophyta</taxon>
        <taxon>Tracheophyta</taxon>
        <taxon>Spermatophyta</taxon>
        <taxon>Magnoliopsida</taxon>
        <taxon>Liliopsida</taxon>
        <taxon>Poales</taxon>
        <taxon>Poaceae</taxon>
        <taxon>PACMAD clade</taxon>
        <taxon>Chloridoideae</taxon>
        <taxon>Cynodonteae</taxon>
        <taxon>Eleusininae</taxon>
        <taxon>Eleusine</taxon>
    </lineage>
</organism>
<dbReference type="InterPro" id="IPR001680">
    <property type="entry name" value="WD40_rpt"/>
</dbReference>
<keyword evidence="3" id="KW-1185">Reference proteome</keyword>
<dbReference type="AlphaFoldDB" id="A0AAV5DVT1"/>
<reference evidence="2" key="2">
    <citation type="submission" date="2021-12" db="EMBL/GenBank/DDBJ databases">
        <title>Resequencing data analysis of finger millet.</title>
        <authorList>
            <person name="Hatakeyama M."/>
            <person name="Aluri S."/>
            <person name="Balachadran M.T."/>
            <person name="Sivarajan S.R."/>
            <person name="Poveda L."/>
            <person name="Shimizu-Inatsugi R."/>
            <person name="Schlapbach R."/>
            <person name="Sreeman S.M."/>
            <person name="Shimizu K.K."/>
        </authorList>
    </citation>
    <scope>NUCLEOTIDE SEQUENCE</scope>
</reference>
<dbReference type="Proteomes" id="UP001054889">
    <property type="component" value="Unassembled WGS sequence"/>
</dbReference>
<feature type="repeat" description="WD" evidence="1">
    <location>
        <begin position="37"/>
        <end position="68"/>
    </location>
</feature>
<evidence type="ECO:0000313" key="3">
    <source>
        <dbReference type="Proteomes" id="UP001054889"/>
    </source>
</evidence>
<dbReference type="EMBL" id="BQKI01000071">
    <property type="protein sequence ID" value="GJN14232.1"/>
    <property type="molecule type" value="Genomic_DNA"/>
</dbReference>
<comment type="caution">
    <text evidence="2">The sequence shown here is derived from an EMBL/GenBank/DDBJ whole genome shotgun (WGS) entry which is preliminary data.</text>
</comment>
<dbReference type="InterPro" id="IPR036322">
    <property type="entry name" value="WD40_repeat_dom_sf"/>
</dbReference>
<dbReference type="InterPro" id="IPR015943">
    <property type="entry name" value="WD40/YVTN_repeat-like_dom_sf"/>
</dbReference>
<name>A0AAV5DVT1_ELECO</name>
<reference evidence="2" key="1">
    <citation type="journal article" date="2018" name="DNA Res.">
        <title>Multiple hybrid de novo genome assembly of finger millet, an orphan allotetraploid crop.</title>
        <authorList>
            <person name="Hatakeyama M."/>
            <person name="Aluri S."/>
            <person name="Balachadran M.T."/>
            <person name="Sivarajan S.R."/>
            <person name="Patrignani A."/>
            <person name="Gruter S."/>
            <person name="Poveda L."/>
            <person name="Shimizu-Inatsugi R."/>
            <person name="Baeten J."/>
            <person name="Francoijs K.J."/>
            <person name="Nataraja K.N."/>
            <person name="Reddy Y.A.N."/>
            <person name="Phadnis S."/>
            <person name="Ravikumar R.L."/>
            <person name="Schlapbach R."/>
            <person name="Sreeman S.M."/>
            <person name="Shimizu K.K."/>
        </authorList>
    </citation>
    <scope>NUCLEOTIDE SEQUENCE</scope>
</reference>